<keyword evidence="3" id="KW-1185">Reference proteome</keyword>
<dbReference type="EMBL" id="RSEB01000003">
    <property type="protein sequence ID" value="RRR99501.1"/>
    <property type="molecule type" value="Genomic_DNA"/>
</dbReference>
<dbReference type="OrthoDB" id="3261175at2"/>
<comment type="caution">
    <text evidence="2">The sequence shown here is derived from an EMBL/GenBank/DDBJ whole genome shotgun (WGS) entry which is preliminary data.</text>
</comment>
<proteinExistence type="predicted"/>
<dbReference type="AlphaFoldDB" id="A0A426UY62"/>
<evidence type="ECO:0000313" key="3">
    <source>
        <dbReference type="Proteomes" id="UP000277256"/>
    </source>
</evidence>
<reference evidence="2 3" key="1">
    <citation type="submission" date="2018-12" db="EMBL/GenBank/DDBJ databases">
        <title>Glycomyces sp. YIM 121974 draft genome.</title>
        <authorList>
            <person name="Li Q."/>
        </authorList>
    </citation>
    <scope>NUCLEOTIDE SEQUENCE [LARGE SCALE GENOMIC DNA]</scope>
    <source>
        <strain evidence="2 3">YIM 121974</strain>
    </source>
</reference>
<name>A0A426UY62_9ACTN</name>
<dbReference type="Proteomes" id="UP000277256">
    <property type="component" value="Unassembled WGS sequence"/>
</dbReference>
<evidence type="ECO:0000256" key="1">
    <source>
        <dbReference type="SAM" id="MobiDB-lite"/>
    </source>
</evidence>
<feature type="region of interest" description="Disordered" evidence="1">
    <location>
        <begin position="26"/>
        <end position="111"/>
    </location>
</feature>
<accession>A0A426UY62</accession>
<sequence>MRTAIATAVRTALVLGVLVSLTGLHRRKRPRGGGGGDSPRRSHGDGPAAKKRRVYTPPKGKVGAEMRSRTAQAKKARPANATKGPDGHYRTPDGKYAGSDGRQQDGAGAERRVIDRIKDRYEDHAYRGPAAATTKPLTGEIKSGPNKGPFDIPAGTPRYYDGFVKRNGKWYGVETKSGSAKRTPQQRAIDEWLNQPGNTMTTSDGKVLHGVITFEGE</sequence>
<gene>
    <name evidence="2" type="ORF">EIW28_12410</name>
</gene>
<protein>
    <submittedName>
        <fullName evidence="2">Uncharacterized protein</fullName>
    </submittedName>
</protein>
<evidence type="ECO:0000313" key="2">
    <source>
        <dbReference type="EMBL" id="RRR99501.1"/>
    </source>
</evidence>
<dbReference type="RefSeq" id="WP_125248012.1">
    <property type="nucleotide sequence ID" value="NZ_RSEB01000003.1"/>
</dbReference>
<organism evidence="2 3">
    <name type="scientific">Glycomyces terrestris</name>
    <dbReference type="NCBI Taxonomy" id="2493553"/>
    <lineage>
        <taxon>Bacteria</taxon>
        <taxon>Bacillati</taxon>
        <taxon>Actinomycetota</taxon>
        <taxon>Actinomycetes</taxon>
        <taxon>Glycomycetales</taxon>
        <taxon>Glycomycetaceae</taxon>
        <taxon>Glycomyces</taxon>
    </lineage>
</organism>